<protein>
    <submittedName>
        <fullName evidence="3">Uncharacterized protein</fullName>
    </submittedName>
</protein>
<organism evidence="3 4">
    <name type="scientific">Buddleja alternifolia</name>
    <dbReference type="NCBI Taxonomy" id="168488"/>
    <lineage>
        <taxon>Eukaryota</taxon>
        <taxon>Viridiplantae</taxon>
        <taxon>Streptophyta</taxon>
        <taxon>Embryophyta</taxon>
        <taxon>Tracheophyta</taxon>
        <taxon>Spermatophyta</taxon>
        <taxon>Magnoliopsida</taxon>
        <taxon>eudicotyledons</taxon>
        <taxon>Gunneridae</taxon>
        <taxon>Pentapetalae</taxon>
        <taxon>asterids</taxon>
        <taxon>lamiids</taxon>
        <taxon>Lamiales</taxon>
        <taxon>Scrophulariaceae</taxon>
        <taxon>Buddlejeae</taxon>
        <taxon>Buddleja</taxon>
    </lineage>
</organism>
<accession>A0AAV6XP51</accession>
<dbReference type="Proteomes" id="UP000826271">
    <property type="component" value="Unassembled WGS sequence"/>
</dbReference>
<proteinExistence type="inferred from homology"/>
<evidence type="ECO:0000313" key="4">
    <source>
        <dbReference type="Proteomes" id="UP000826271"/>
    </source>
</evidence>
<dbReference type="PANTHER" id="PTHR31147">
    <property type="entry name" value="ACYL TRANSFERASE 4"/>
    <property type="match status" value="1"/>
</dbReference>
<dbReference type="PANTHER" id="PTHR31147:SF66">
    <property type="entry name" value="OS05G0315700 PROTEIN"/>
    <property type="match status" value="1"/>
</dbReference>
<dbReference type="InterPro" id="IPR023213">
    <property type="entry name" value="CAT-like_dom_sf"/>
</dbReference>
<dbReference type="Gene3D" id="3.30.559.10">
    <property type="entry name" value="Chloramphenicol acetyltransferase-like domain"/>
    <property type="match status" value="2"/>
</dbReference>
<keyword evidence="4" id="KW-1185">Reference proteome</keyword>
<reference evidence="3" key="1">
    <citation type="submission" date="2019-10" db="EMBL/GenBank/DDBJ databases">
        <authorList>
            <person name="Zhang R."/>
            <person name="Pan Y."/>
            <person name="Wang J."/>
            <person name="Ma R."/>
            <person name="Yu S."/>
        </authorList>
    </citation>
    <scope>NUCLEOTIDE SEQUENCE</scope>
    <source>
        <strain evidence="3">LA-IB0</strain>
        <tissue evidence="3">Leaf</tissue>
    </source>
</reference>
<comment type="similarity">
    <text evidence="1">Belongs to the plant acyltransferase family.</text>
</comment>
<evidence type="ECO:0000256" key="1">
    <source>
        <dbReference type="ARBA" id="ARBA00009861"/>
    </source>
</evidence>
<gene>
    <name evidence="3" type="ORF">BUALT_Bualt05G0033400</name>
</gene>
<dbReference type="InterPro" id="IPR050898">
    <property type="entry name" value="Plant_acyltransferase"/>
</dbReference>
<dbReference type="AlphaFoldDB" id="A0AAV6XP51"/>
<dbReference type="Pfam" id="PF02458">
    <property type="entry name" value="Transferase"/>
    <property type="match status" value="1"/>
</dbReference>
<comment type="caution">
    <text evidence="3">The sequence shown here is derived from an EMBL/GenBank/DDBJ whole genome shotgun (WGS) entry which is preliminary data.</text>
</comment>
<dbReference type="EMBL" id="WHWC01000005">
    <property type="protein sequence ID" value="KAG8382024.1"/>
    <property type="molecule type" value="Genomic_DNA"/>
</dbReference>
<sequence>MVNCNGTEGVLFVEADANVKLEHLGDKILPPCPYTEELQWRVQPDSDSGSIILGCPILYFQVTRFICGGFSLGILTNHTMLDGYGLMLFLNAIGEFAEGVSAPSIPPVWERELMSARSPPRITCTHNEFDVLSNNESPLNHADDNFILTSVFLGPKEIQSLRNLVHQISSPSRFELITACLLKCRTIALEPNPNEVIRVAVVINVRHKKEIDLPISAYYGNAIVYPASVSMAGILCGSPLTYAVDLVRRAKSQFREELGQWLILW</sequence>
<evidence type="ECO:0000313" key="3">
    <source>
        <dbReference type="EMBL" id="KAG8382024.1"/>
    </source>
</evidence>
<name>A0AAV6XP51_9LAMI</name>
<keyword evidence="2" id="KW-0808">Transferase</keyword>
<evidence type="ECO:0000256" key="2">
    <source>
        <dbReference type="ARBA" id="ARBA00022679"/>
    </source>
</evidence>
<dbReference type="GO" id="GO:0016740">
    <property type="term" value="F:transferase activity"/>
    <property type="evidence" value="ECO:0007669"/>
    <property type="project" value="UniProtKB-KW"/>
</dbReference>